<dbReference type="PANTHER" id="PTHR30336">
    <property type="entry name" value="INNER MEMBRANE PROTEIN, PROBABLE PERMEASE"/>
    <property type="match status" value="1"/>
</dbReference>
<evidence type="ECO:0000259" key="2">
    <source>
        <dbReference type="Pfam" id="PF02698"/>
    </source>
</evidence>
<dbReference type="Gene3D" id="3.40.50.620">
    <property type="entry name" value="HUPs"/>
    <property type="match status" value="1"/>
</dbReference>
<name>A0A923SLM6_9FIRM</name>
<feature type="domain" description="DUF218" evidence="2">
    <location>
        <begin position="69"/>
        <end position="186"/>
    </location>
</feature>
<keyword evidence="1" id="KW-1133">Transmembrane helix</keyword>
<dbReference type="Proteomes" id="UP000644115">
    <property type="component" value="Unassembled WGS sequence"/>
</dbReference>
<protein>
    <submittedName>
        <fullName evidence="3">YdcF family protein</fullName>
    </submittedName>
</protein>
<dbReference type="GO" id="GO:0005886">
    <property type="term" value="C:plasma membrane"/>
    <property type="evidence" value="ECO:0007669"/>
    <property type="project" value="TreeGrafter"/>
</dbReference>
<dbReference type="AlphaFoldDB" id="A0A923SLM6"/>
<dbReference type="PANTHER" id="PTHR30336:SF6">
    <property type="entry name" value="INTEGRAL MEMBRANE PROTEIN"/>
    <property type="match status" value="1"/>
</dbReference>
<dbReference type="CDD" id="cd06259">
    <property type="entry name" value="YdcF-like"/>
    <property type="match status" value="1"/>
</dbReference>
<evidence type="ECO:0000313" key="3">
    <source>
        <dbReference type="EMBL" id="MBC5999424.1"/>
    </source>
</evidence>
<comment type="caution">
    <text evidence="3">The sequence shown here is derived from an EMBL/GenBank/DDBJ whole genome shotgun (WGS) entry which is preliminary data.</text>
</comment>
<keyword evidence="1" id="KW-0472">Membrane</keyword>
<sequence length="238" mass="26394">MKRKKERSLPVRLFSLLVKLAIAAVILVVGINVYITKSTEKDIAASVDSGETTITSQEVQSFRATDPECIMVLGAAVRPDGTPCKMLRDRLDLGIALYKQGVAPKLLFSGDNGQVVYNEVNAMKKYAVNEGVPEEDIFLDHAGFSTYESVYRAKAIFDVDSMVVVTQRYHLYRALYGCRRMGITAKGAAAKDTNKGQELREAREIMARDKDFVKWIFKPQPTFMGETIPISGNGISTQ</sequence>
<feature type="transmembrane region" description="Helical" evidence="1">
    <location>
        <begin position="12"/>
        <end position="35"/>
    </location>
</feature>
<dbReference type="InterPro" id="IPR003848">
    <property type="entry name" value="DUF218"/>
</dbReference>
<dbReference type="InterPro" id="IPR014729">
    <property type="entry name" value="Rossmann-like_a/b/a_fold"/>
</dbReference>
<reference evidence="3" key="1">
    <citation type="submission" date="2020-08" db="EMBL/GenBank/DDBJ databases">
        <authorList>
            <person name="Liu C."/>
            <person name="Sun Q."/>
        </authorList>
    </citation>
    <scope>NUCLEOTIDE SEQUENCE</scope>
    <source>
        <strain evidence="3">BX16</strain>
    </source>
</reference>
<keyword evidence="4" id="KW-1185">Reference proteome</keyword>
<dbReference type="InterPro" id="IPR051599">
    <property type="entry name" value="Cell_Envelope_Assoc"/>
</dbReference>
<evidence type="ECO:0000313" key="4">
    <source>
        <dbReference type="Proteomes" id="UP000644115"/>
    </source>
</evidence>
<evidence type="ECO:0000256" key="1">
    <source>
        <dbReference type="SAM" id="Phobius"/>
    </source>
</evidence>
<dbReference type="EMBL" id="JACRWC010000066">
    <property type="protein sequence ID" value="MBC5999424.1"/>
    <property type="molecule type" value="Genomic_DNA"/>
</dbReference>
<proteinExistence type="predicted"/>
<keyword evidence="1" id="KW-0812">Transmembrane</keyword>
<organism evidence="3 4">
    <name type="scientific">Lentihominibacter faecis</name>
    <dbReference type="NCBI Taxonomy" id="2764712"/>
    <lineage>
        <taxon>Bacteria</taxon>
        <taxon>Bacillati</taxon>
        <taxon>Bacillota</taxon>
        <taxon>Clostridia</taxon>
        <taxon>Peptostreptococcales</taxon>
        <taxon>Anaerovoracaceae</taxon>
        <taxon>Lentihominibacter</taxon>
    </lineage>
</organism>
<accession>A0A923SLM6</accession>
<dbReference type="Pfam" id="PF02698">
    <property type="entry name" value="DUF218"/>
    <property type="match status" value="1"/>
</dbReference>
<gene>
    <name evidence="3" type="ORF">H8876_05365</name>
</gene>